<evidence type="ECO:0000313" key="2">
    <source>
        <dbReference type="WBParaSite" id="MhA1_Contig95.frz3.gene20"/>
    </source>
</evidence>
<keyword evidence="1" id="KW-1185">Reference proteome</keyword>
<reference evidence="2" key="1">
    <citation type="submission" date="2016-11" db="UniProtKB">
        <authorList>
            <consortium name="WormBaseParasite"/>
        </authorList>
    </citation>
    <scope>IDENTIFICATION</scope>
</reference>
<name>A0A1I8C353_MELHA</name>
<evidence type="ECO:0000313" key="1">
    <source>
        <dbReference type="Proteomes" id="UP000095281"/>
    </source>
</evidence>
<accession>A0A1I8C353</accession>
<organism evidence="1 2">
    <name type="scientific">Meloidogyne hapla</name>
    <name type="common">Root-knot nematode worm</name>
    <dbReference type="NCBI Taxonomy" id="6305"/>
    <lineage>
        <taxon>Eukaryota</taxon>
        <taxon>Metazoa</taxon>
        <taxon>Ecdysozoa</taxon>
        <taxon>Nematoda</taxon>
        <taxon>Chromadorea</taxon>
        <taxon>Rhabditida</taxon>
        <taxon>Tylenchina</taxon>
        <taxon>Tylenchomorpha</taxon>
        <taxon>Tylenchoidea</taxon>
        <taxon>Meloidogynidae</taxon>
        <taxon>Meloidogyninae</taxon>
        <taxon>Meloidogyne</taxon>
    </lineage>
</organism>
<protein>
    <submittedName>
        <fullName evidence="2">Uncharacterized protein</fullName>
    </submittedName>
</protein>
<dbReference type="Proteomes" id="UP000095281">
    <property type="component" value="Unplaced"/>
</dbReference>
<dbReference type="AlphaFoldDB" id="A0A1I8C353"/>
<dbReference type="WBParaSite" id="MhA1_Contig95.frz3.gene20">
    <property type="protein sequence ID" value="MhA1_Contig95.frz3.gene20"/>
    <property type="gene ID" value="MhA1_Contig95.frz3.gene20"/>
</dbReference>
<proteinExistence type="predicted"/>
<sequence length="118" mass="13982">MRRNKLFYLNSFTGNVVNDVNLFQPSKLLSSSPKLQFPQIFDDNLIDQFNYSKILETKLISQSECLFLRSAADFFPKYFPFFQQLLIKEFLNRISKLYEIEEELPIFEGIYCVPKGFD</sequence>